<dbReference type="Proteomes" id="UP000001307">
    <property type="component" value="Unassembled WGS sequence"/>
</dbReference>
<evidence type="ECO:0000313" key="3">
    <source>
        <dbReference type="EMBL" id="CBY39376.1"/>
    </source>
</evidence>
<dbReference type="EMBL" id="FN655514">
    <property type="protein sequence ID" value="CBY39376.1"/>
    <property type="molecule type" value="Genomic_DNA"/>
</dbReference>
<feature type="transmembrane region" description="Helical" evidence="1">
    <location>
        <begin position="20"/>
        <end position="40"/>
    </location>
</feature>
<keyword evidence="1" id="KW-0472">Membrane</keyword>
<feature type="transmembrane region" description="Helical" evidence="1">
    <location>
        <begin position="307"/>
        <end position="327"/>
    </location>
</feature>
<evidence type="ECO:0000313" key="4">
    <source>
        <dbReference type="Proteomes" id="UP000001307"/>
    </source>
</evidence>
<reference evidence="2 4" key="1">
    <citation type="journal article" date="2010" name="Science">
        <title>Plasticity of animal genome architecture unmasked by rapid evolution of a pelagic tunicate.</title>
        <authorList>
            <person name="Denoeud F."/>
            <person name="Henriet S."/>
            <person name="Mungpakdee S."/>
            <person name="Aury J.M."/>
            <person name="Da Silva C."/>
            <person name="Brinkmann H."/>
            <person name="Mikhaleva J."/>
            <person name="Olsen L.C."/>
            <person name="Jubin C."/>
            <person name="Canestro C."/>
            <person name="Bouquet J.M."/>
            <person name="Danks G."/>
            <person name="Poulain J."/>
            <person name="Campsteijn C."/>
            <person name="Adamski M."/>
            <person name="Cross I."/>
            <person name="Yadetie F."/>
            <person name="Muffato M."/>
            <person name="Louis A."/>
            <person name="Butcher S."/>
            <person name="Tsagkogeorga G."/>
            <person name="Konrad A."/>
            <person name="Singh S."/>
            <person name="Jensen M.F."/>
            <person name="Cong E.H."/>
            <person name="Eikeseth-Otteraa H."/>
            <person name="Noel B."/>
            <person name="Anthouard V."/>
            <person name="Porcel B.M."/>
            <person name="Kachouri-Lafond R."/>
            <person name="Nishino A."/>
            <person name="Ugolini M."/>
            <person name="Chourrout P."/>
            <person name="Nishida H."/>
            <person name="Aasland R."/>
            <person name="Huzurbazar S."/>
            <person name="Westhof E."/>
            <person name="Delsuc F."/>
            <person name="Lehrach H."/>
            <person name="Reinhardt R."/>
            <person name="Weissenbach J."/>
            <person name="Roy S.W."/>
            <person name="Artiguenave F."/>
            <person name="Postlethwait J.H."/>
            <person name="Manak J.R."/>
            <person name="Thompson E.M."/>
            <person name="Jaillon O."/>
            <person name="Du Pasquier L."/>
            <person name="Boudinot P."/>
            <person name="Liberles D.A."/>
            <person name="Volff J.N."/>
            <person name="Philippe H."/>
            <person name="Lenhard B."/>
            <person name="Roest Crollius H."/>
            <person name="Wincker P."/>
            <person name="Chourrout D."/>
        </authorList>
    </citation>
    <scope>NUCLEOTIDE SEQUENCE [LARGE SCALE GENOMIC DNA]</scope>
</reference>
<proteinExistence type="predicted"/>
<name>E4XT77_OIKDI</name>
<dbReference type="EMBL" id="FN653149">
    <property type="protein sequence ID" value="CBY12939.1"/>
    <property type="molecule type" value="Genomic_DNA"/>
</dbReference>
<evidence type="ECO:0000256" key="1">
    <source>
        <dbReference type="SAM" id="Phobius"/>
    </source>
</evidence>
<dbReference type="AlphaFoldDB" id="E4XT77"/>
<gene>
    <name evidence="2" type="ORF">GSOID_T00003006001</name>
    <name evidence="3" type="ORF">GSOID_T00019941001</name>
</gene>
<protein>
    <submittedName>
        <fullName evidence="2">Uncharacterized protein</fullName>
    </submittedName>
</protein>
<sequence>MAYSEVFKHFNYSQTWRRESHHAFDIFFWVIILLWSFQVLNKSQKQPKHLFFTNTSGVIGCEIRDITLSNPSNPSFINNSLALQEDFWILRVDIFVFPLEVRGLLLQIRNQQGEAVGRFDWDPRFSTPQWLQNQRDATFFFLDCNNQNDTIMYLGYQLIESTQTGFILPVWYREDPNITLSDLSVEFTILSTKDAYFSSIPFSLAIQTGITNQECLDQGLSPLSAEIILPETTTTNSTSEETTTGQLFTTSSAQLISETTNAAISQNTTNALVTAPFELTTVVVTTEYSNTTSSFLRDKLSPSMWELWVPLLIFFIPLSCFLLWVFFREKKRQDNEVHPEE</sequence>
<organism evidence="2 4">
    <name type="scientific">Oikopleura dioica</name>
    <name type="common">Tunicate</name>
    <dbReference type="NCBI Taxonomy" id="34765"/>
    <lineage>
        <taxon>Eukaryota</taxon>
        <taxon>Metazoa</taxon>
        <taxon>Chordata</taxon>
        <taxon>Tunicata</taxon>
        <taxon>Appendicularia</taxon>
        <taxon>Copelata</taxon>
        <taxon>Oikopleuridae</taxon>
        <taxon>Oikopleura</taxon>
    </lineage>
</organism>
<dbReference type="Proteomes" id="UP000011014">
    <property type="component" value="Unassembled WGS sequence"/>
</dbReference>
<accession>E4XT77</accession>
<keyword evidence="1" id="KW-0812">Transmembrane</keyword>
<keyword evidence="4" id="KW-1185">Reference proteome</keyword>
<dbReference type="OrthoDB" id="10480760at2759"/>
<keyword evidence="1" id="KW-1133">Transmembrane helix</keyword>
<evidence type="ECO:0000313" key="2">
    <source>
        <dbReference type="EMBL" id="CBY12939.1"/>
    </source>
</evidence>